<dbReference type="RefSeq" id="XP_001417779.1">
    <property type="nucleotide sequence ID" value="XM_001417742.1"/>
</dbReference>
<dbReference type="InterPro" id="IPR002347">
    <property type="entry name" value="SDR_fam"/>
</dbReference>
<dbReference type="PANTHER" id="PTHR24320">
    <property type="entry name" value="RETINOL DEHYDROGENASE"/>
    <property type="match status" value="1"/>
</dbReference>
<evidence type="ECO:0000256" key="2">
    <source>
        <dbReference type="ARBA" id="ARBA00023002"/>
    </source>
</evidence>
<dbReference type="Pfam" id="PF00106">
    <property type="entry name" value="adh_short"/>
    <property type="match status" value="1"/>
</dbReference>
<comment type="similarity">
    <text evidence="1">Belongs to the short-chain dehydrogenases/reductases (SDR) family.</text>
</comment>
<dbReference type="PRINTS" id="PR00081">
    <property type="entry name" value="GDHRDH"/>
</dbReference>
<dbReference type="EMBL" id="CP000585">
    <property type="protein sequence ID" value="ABO96072.1"/>
    <property type="molecule type" value="Genomic_DNA"/>
</dbReference>
<dbReference type="KEGG" id="olu:OSTLU_38463"/>
<keyword evidence="4" id="KW-1185">Reference proteome</keyword>
<dbReference type="Gramene" id="ABO96072">
    <property type="protein sequence ID" value="ABO96072"/>
    <property type="gene ID" value="OSTLU_38463"/>
</dbReference>
<evidence type="ECO:0000256" key="1">
    <source>
        <dbReference type="ARBA" id="ARBA00006484"/>
    </source>
</evidence>
<dbReference type="GO" id="GO:0016491">
    <property type="term" value="F:oxidoreductase activity"/>
    <property type="evidence" value="ECO:0007669"/>
    <property type="project" value="UniProtKB-KW"/>
</dbReference>
<dbReference type="Gene3D" id="3.40.50.720">
    <property type="entry name" value="NAD(P)-binding Rossmann-like Domain"/>
    <property type="match status" value="1"/>
</dbReference>
<dbReference type="GeneID" id="5001869"/>
<reference evidence="3 4" key="1">
    <citation type="journal article" date="2007" name="Proc. Natl. Acad. Sci. U.S.A.">
        <title>The tiny eukaryote Ostreococcus provides genomic insights into the paradox of plankton speciation.</title>
        <authorList>
            <person name="Palenik B."/>
            <person name="Grimwood J."/>
            <person name="Aerts A."/>
            <person name="Rouze P."/>
            <person name="Salamov A."/>
            <person name="Putnam N."/>
            <person name="Dupont C."/>
            <person name="Jorgensen R."/>
            <person name="Derelle E."/>
            <person name="Rombauts S."/>
            <person name="Zhou K."/>
            <person name="Otillar R."/>
            <person name="Merchant S.S."/>
            <person name="Podell S."/>
            <person name="Gaasterland T."/>
            <person name="Napoli C."/>
            <person name="Gendler K."/>
            <person name="Manuell A."/>
            <person name="Tai V."/>
            <person name="Vallon O."/>
            <person name="Piganeau G."/>
            <person name="Jancek S."/>
            <person name="Heijde M."/>
            <person name="Jabbari K."/>
            <person name="Bowler C."/>
            <person name="Lohr M."/>
            <person name="Robbens S."/>
            <person name="Werner G."/>
            <person name="Dubchak I."/>
            <person name="Pazour G.J."/>
            <person name="Ren Q."/>
            <person name="Paulsen I."/>
            <person name="Delwiche C."/>
            <person name="Schmutz J."/>
            <person name="Rokhsar D."/>
            <person name="Van de Peer Y."/>
            <person name="Moreau H."/>
            <person name="Grigoriev I.V."/>
        </authorList>
    </citation>
    <scope>NUCLEOTIDE SEQUENCE [LARGE SCALE GENOMIC DNA]</scope>
    <source>
        <strain evidence="3 4">CCE9901</strain>
    </source>
</reference>
<sequence>MLFDVFARVRCRLDILNDILLQRYHCKHLPSRAEDVIVDDLRGKTCVVTGPTSGIGVTTARALVKRGARVVLACRTPSKAEALVERWTKEAAAVGTAPPDCAVMALDLDSLASVEAFAKAFQQREKRLDVLINNAGIFDMSGAYVRTSDGREQHLQANFLAPALLTMTLLNALRKTGAETGDARVVFVSSKLHELCTGLNLSDMDFKRSSYSSQAAYASSKLAEVLFVKALDARLRAKAPGTRALVLHPGNIVTGVVRTLPMWLQSLYKILFERILLTADQGARCSLYCATRTEAVASATIGPYFTSECEERTPSKYALVEGEAEKLWRYTLKELGLEDDII</sequence>
<dbReference type="HOGENOM" id="CLU_010194_44_2_1"/>
<keyword evidence="2" id="KW-0560">Oxidoreductase</keyword>
<accession>A4RXM2</accession>
<dbReference type="AlphaFoldDB" id="A4RXM2"/>
<name>A4RXM2_OSTLU</name>
<dbReference type="eggNOG" id="KOG1208">
    <property type="taxonomic scope" value="Eukaryota"/>
</dbReference>
<dbReference type="OMA" id="CAFISHD"/>
<dbReference type="Proteomes" id="UP000001568">
    <property type="component" value="Chromosome 5"/>
</dbReference>
<dbReference type="InterPro" id="IPR036291">
    <property type="entry name" value="NAD(P)-bd_dom_sf"/>
</dbReference>
<evidence type="ECO:0000313" key="4">
    <source>
        <dbReference type="Proteomes" id="UP000001568"/>
    </source>
</evidence>
<dbReference type="OrthoDB" id="191139at2759"/>
<dbReference type="SUPFAM" id="SSF51735">
    <property type="entry name" value="NAD(P)-binding Rossmann-fold domains"/>
    <property type="match status" value="1"/>
</dbReference>
<protein>
    <submittedName>
        <fullName evidence="3">Uncharacterized protein</fullName>
    </submittedName>
</protein>
<proteinExistence type="inferred from homology"/>
<dbReference type="PANTHER" id="PTHR24320:SF148">
    <property type="entry name" value="NAD(P)-BINDING ROSSMANN-FOLD SUPERFAMILY PROTEIN"/>
    <property type="match status" value="1"/>
</dbReference>
<evidence type="ECO:0000313" key="3">
    <source>
        <dbReference type="EMBL" id="ABO96072.1"/>
    </source>
</evidence>
<gene>
    <name evidence="3" type="ORF">OSTLU_38463</name>
</gene>
<organism evidence="3 4">
    <name type="scientific">Ostreococcus lucimarinus (strain CCE9901)</name>
    <dbReference type="NCBI Taxonomy" id="436017"/>
    <lineage>
        <taxon>Eukaryota</taxon>
        <taxon>Viridiplantae</taxon>
        <taxon>Chlorophyta</taxon>
        <taxon>Mamiellophyceae</taxon>
        <taxon>Mamiellales</taxon>
        <taxon>Bathycoccaceae</taxon>
        <taxon>Ostreococcus</taxon>
    </lineage>
</organism>